<name>A0A5J4ULX4_9EUKA</name>
<comment type="caution">
    <text evidence="1">The sequence shown here is derived from an EMBL/GenBank/DDBJ whole genome shotgun (WGS) entry which is preliminary data.</text>
</comment>
<accession>A0A5J4ULX4</accession>
<sequence length="223" mass="25541">VESTLQIVTIFSPAEYTACVASILHQKGYQGTDNSYFHYNAVDKSTLEVATLRHINDEFIIGLERGESDSGIENEENVVKTSSVEDNYFIGQWGELGEALFKQRLQKSESTSGSINNIIRSWRRSWRRHACSLAFFIEYWQQQGKTIEQLAETEELYLIIVKYISMKQDSKYVDASKIKSRNSISVILAELQRAKLDVTKQQEGTIIIKIDLGQRKFDNLEVT</sequence>
<reference evidence="1 2" key="1">
    <citation type="submission" date="2019-03" db="EMBL/GenBank/DDBJ databases">
        <title>Single cell metagenomics reveals metabolic interactions within the superorganism composed of flagellate Streblomastix strix and complex community of Bacteroidetes bacteria on its surface.</title>
        <authorList>
            <person name="Treitli S.C."/>
            <person name="Kolisko M."/>
            <person name="Husnik F."/>
            <person name="Keeling P."/>
            <person name="Hampl V."/>
        </authorList>
    </citation>
    <scope>NUCLEOTIDE SEQUENCE [LARGE SCALE GENOMIC DNA]</scope>
    <source>
        <strain evidence="1">ST1C</strain>
    </source>
</reference>
<evidence type="ECO:0000313" key="2">
    <source>
        <dbReference type="Proteomes" id="UP000324800"/>
    </source>
</evidence>
<dbReference type="AlphaFoldDB" id="A0A5J4ULX4"/>
<protein>
    <submittedName>
        <fullName evidence="1">Uncharacterized protein</fullName>
    </submittedName>
</protein>
<dbReference type="Proteomes" id="UP000324800">
    <property type="component" value="Unassembled WGS sequence"/>
</dbReference>
<organism evidence="1 2">
    <name type="scientific">Streblomastix strix</name>
    <dbReference type="NCBI Taxonomy" id="222440"/>
    <lineage>
        <taxon>Eukaryota</taxon>
        <taxon>Metamonada</taxon>
        <taxon>Preaxostyla</taxon>
        <taxon>Oxymonadida</taxon>
        <taxon>Streblomastigidae</taxon>
        <taxon>Streblomastix</taxon>
    </lineage>
</organism>
<gene>
    <name evidence="1" type="ORF">EZS28_032964</name>
</gene>
<dbReference type="EMBL" id="SNRW01014394">
    <property type="protein sequence ID" value="KAA6371509.1"/>
    <property type="molecule type" value="Genomic_DNA"/>
</dbReference>
<evidence type="ECO:0000313" key="1">
    <source>
        <dbReference type="EMBL" id="KAA6371509.1"/>
    </source>
</evidence>
<proteinExistence type="predicted"/>
<feature type="non-terminal residue" evidence="1">
    <location>
        <position position="1"/>
    </location>
</feature>